<dbReference type="PANTHER" id="PTHR43483:SF3">
    <property type="entry name" value="MEMBRANE TRANSPORTER PROTEIN HI_0806-RELATED"/>
    <property type="match status" value="1"/>
</dbReference>
<feature type="transmembrane region" description="Helical" evidence="6">
    <location>
        <begin position="181"/>
        <end position="201"/>
    </location>
</feature>
<evidence type="ECO:0000256" key="1">
    <source>
        <dbReference type="ARBA" id="ARBA00004141"/>
    </source>
</evidence>
<keyword evidence="4 6" id="KW-1133">Transmembrane helix</keyword>
<comment type="similarity">
    <text evidence="2 6">Belongs to the 4-toluene sulfonate uptake permease (TSUP) (TC 2.A.102) family.</text>
</comment>
<keyword evidence="6" id="KW-1003">Cell membrane</keyword>
<evidence type="ECO:0000256" key="4">
    <source>
        <dbReference type="ARBA" id="ARBA00022989"/>
    </source>
</evidence>
<keyword evidence="3 6" id="KW-0812">Transmembrane</keyword>
<dbReference type="Pfam" id="PF01925">
    <property type="entry name" value="TauE"/>
    <property type="match status" value="1"/>
</dbReference>
<evidence type="ECO:0000313" key="7">
    <source>
        <dbReference type="EMBL" id="PYF84838.1"/>
    </source>
</evidence>
<feature type="transmembrane region" description="Helical" evidence="6">
    <location>
        <begin position="83"/>
        <end position="102"/>
    </location>
</feature>
<feature type="transmembrane region" description="Helical" evidence="6">
    <location>
        <begin position="6"/>
        <end position="39"/>
    </location>
</feature>
<keyword evidence="5 6" id="KW-0472">Membrane</keyword>
<dbReference type="RefSeq" id="WP_110572576.1">
    <property type="nucleotide sequence ID" value="NZ_QKLW01000001.1"/>
</dbReference>
<gene>
    <name evidence="7" type="ORF">DFP75_101880</name>
</gene>
<feature type="transmembrane region" description="Helical" evidence="6">
    <location>
        <begin position="248"/>
        <end position="266"/>
    </location>
</feature>
<feature type="transmembrane region" description="Helical" evidence="6">
    <location>
        <begin position="213"/>
        <end position="236"/>
    </location>
</feature>
<dbReference type="InterPro" id="IPR002781">
    <property type="entry name" value="TM_pro_TauE-like"/>
</dbReference>
<protein>
    <recommendedName>
        <fullName evidence="6">Probable membrane transporter protein</fullName>
    </recommendedName>
</protein>
<organism evidence="7 8">
    <name type="scientific">Marinomonas alcarazii</name>
    <dbReference type="NCBI Taxonomy" id="491949"/>
    <lineage>
        <taxon>Bacteria</taxon>
        <taxon>Pseudomonadati</taxon>
        <taxon>Pseudomonadota</taxon>
        <taxon>Gammaproteobacteria</taxon>
        <taxon>Oceanospirillales</taxon>
        <taxon>Oceanospirillaceae</taxon>
        <taxon>Marinomonas</taxon>
    </lineage>
</organism>
<feature type="transmembrane region" description="Helical" evidence="6">
    <location>
        <begin position="51"/>
        <end position="71"/>
    </location>
</feature>
<evidence type="ECO:0000256" key="6">
    <source>
        <dbReference type="RuleBase" id="RU363041"/>
    </source>
</evidence>
<dbReference type="GO" id="GO:0005886">
    <property type="term" value="C:plasma membrane"/>
    <property type="evidence" value="ECO:0007669"/>
    <property type="project" value="UniProtKB-SubCell"/>
</dbReference>
<dbReference type="Proteomes" id="UP000247551">
    <property type="component" value="Unassembled WGS sequence"/>
</dbReference>
<feature type="transmembrane region" description="Helical" evidence="6">
    <location>
        <begin position="147"/>
        <end position="169"/>
    </location>
</feature>
<dbReference type="AlphaFoldDB" id="A0A318VBJ2"/>
<sequence>MPTIEMILLLLFIGATSGSLAALISIAPTLIAIPALYFFLPIFGYSLNEFILPAVATCIAAFIPTHLFAWINAMKQGDVDSDNLIRFSPGIALGGVIGAQLLSIISFDVFRICFSMLVVITIIGMTFRSSLTKIKTIPMTKSAALPIGLIIGTSSVISGHCGNVLAYVLEKVNTTNKKLSAGTISGFAVFASIAALMGFIFPAKAFESMELSGFAGAIHIPSMLILGMTHFIFYLLCRGRGNDLDKKVLSIGFIVFLACSLIRLWVG</sequence>
<proteinExistence type="inferred from homology"/>
<evidence type="ECO:0000256" key="3">
    <source>
        <dbReference type="ARBA" id="ARBA00022692"/>
    </source>
</evidence>
<dbReference type="PANTHER" id="PTHR43483">
    <property type="entry name" value="MEMBRANE TRANSPORTER PROTEIN HI_0806-RELATED"/>
    <property type="match status" value="1"/>
</dbReference>
<accession>A0A318VBJ2</accession>
<comment type="subcellular location">
    <subcellularLocation>
        <location evidence="6">Cell membrane</location>
        <topology evidence="6">Multi-pass membrane protein</topology>
    </subcellularLocation>
    <subcellularLocation>
        <location evidence="1">Membrane</location>
        <topology evidence="1">Multi-pass membrane protein</topology>
    </subcellularLocation>
</comment>
<feature type="transmembrane region" description="Helical" evidence="6">
    <location>
        <begin position="109"/>
        <end position="127"/>
    </location>
</feature>
<evidence type="ECO:0000256" key="2">
    <source>
        <dbReference type="ARBA" id="ARBA00009142"/>
    </source>
</evidence>
<reference evidence="7 8" key="1">
    <citation type="submission" date="2018-06" db="EMBL/GenBank/DDBJ databases">
        <title>Genomic Encyclopedia of Type Strains, Phase III (KMG-III): the genomes of soil and plant-associated and newly described type strains.</title>
        <authorList>
            <person name="Whitman W."/>
        </authorList>
    </citation>
    <scope>NUCLEOTIDE SEQUENCE [LARGE SCALE GENOMIC DNA]</scope>
    <source>
        <strain evidence="7 8">CECT 7730</strain>
    </source>
</reference>
<keyword evidence="8" id="KW-1185">Reference proteome</keyword>
<comment type="caution">
    <text evidence="7">The sequence shown here is derived from an EMBL/GenBank/DDBJ whole genome shotgun (WGS) entry which is preliminary data.</text>
</comment>
<evidence type="ECO:0000313" key="8">
    <source>
        <dbReference type="Proteomes" id="UP000247551"/>
    </source>
</evidence>
<name>A0A318VBJ2_9GAMM</name>
<dbReference type="EMBL" id="QKLW01000001">
    <property type="protein sequence ID" value="PYF84838.1"/>
    <property type="molecule type" value="Genomic_DNA"/>
</dbReference>
<evidence type="ECO:0000256" key="5">
    <source>
        <dbReference type="ARBA" id="ARBA00023136"/>
    </source>
</evidence>